<dbReference type="GO" id="GO:0016020">
    <property type="term" value="C:membrane"/>
    <property type="evidence" value="ECO:0007669"/>
    <property type="project" value="InterPro"/>
</dbReference>
<dbReference type="NCBIfam" id="TIGR03082">
    <property type="entry name" value="Gneg_AbrB_dup"/>
    <property type="match status" value="1"/>
</dbReference>
<dbReference type="PANTHER" id="PTHR38457:SF1">
    <property type="entry name" value="REGULATOR ABRB-RELATED"/>
    <property type="match status" value="1"/>
</dbReference>
<feature type="transmembrane region" description="Helical" evidence="1">
    <location>
        <begin position="324"/>
        <end position="342"/>
    </location>
</feature>
<evidence type="ECO:0000256" key="1">
    <source>
        <dbReference type="SAM" id="Phobius"/>
    </source>
</evidence>
<dbReference type="OrthoDB" id="5460360at2"/>
<proteinExistence type="predicted"/>
<keyword evidence="1" id="KW-1133">Transmembrane helix</keyword>
<feature type="transmembrane region" description="Helical" evidence="1">
    <location>
        <begin position="53"/>
        <end position="71"/>
    </location>
</feature>
<protein>
    <recommendedName>
        <fullName evidence="4">Membrane protein AbrB duplication</fullName>
    </recommendedName>
</protein>
<feature type="transmembrane region" description="Helical" evidence="1">
    <location>
        <begin position="262"/>
        <end position="284"/>
    </location>
</feature>
<feature type="transmembrane region" description="Helical" evidence="1">
    <location>
        <begin position="176"/>
        <end position="196"/>
    </location>
</feature>
<dbReference type="EMBL" id="FOGT01000012">
    <property type="protein sequence ID" value="SES24290.1"/>
    <property type="molecule type" value="Genomic_DNA"/>
</dbReference>
<feature type="transmembrane region" description="Helical" evidence="1">
    <location>
        <begin position="139"/>
        <end position="164"/>
    </location>
</feature>
<feature type="transmembrane region" description="Helical" evidence="1">
    <location>
        <begin position="203"/>
        <end position="222"/>
    </location>
</feature>
<accession>A0A1H9VR61</accession>
<evidence type="ECO:0000313" key="2">
    <source>
        <dbReference type="EMBL" id="SES24290.1"/>
    </source>
</evidence>
<feature type="transmembrane region" description="Helical" evidence="1">
    <location>
        <begin position="12"/>
        <end position="41"/>
    </location>
</feature>
<dbReference type="InterPro" id="IPR017516">
    <property type="entry name" value="AbrB_dup"/>
</dbReference>
<evidence type="ECO:0000313" key="3">
    <source>
        <dbReference type="Proteomes" id="UP000198571"/>
    </source>
</evidence>
<dbReference type="PIRSF" id="PIRSF038991">
    <property type="entry name" value="Protein_AbrB"/>
    <property type="match status" value="1"/>
</dbReference>
<keyword evidence="1" id="KW-0472">Membrane</keyword>
<reference evidence="3" key="1">
    <citation type="submission" date="2016-10" db="EMBL/GenBank/DDBJ databases">
        <authorList>
            <person name="Varghese N."/>
            <person name="Submissions S."/>
        </authorList>
    </citation>
    <scope>NUCLEOTIDE SEQUENCE [LARGE SCALE GENOMIC DNA]</scope>
    <source>
        <strain evidence="3">S9</strain>
    </source>
</reference>
<sequence length="351" mass="37706">MKETKPFIETLIAGLAGAGLFSLLNLPLPWMLGPLAFVMLWQGMSGRQLIWPKALKSSGLITLGISFGLYFTLETVQLVGPYALPYIIITLLLITASIINSSIVSRFIKVDRITSVFGSIPGGLTEMVIVSESLKGNAAYVMVFQTIRLLVVLFTVPFIIIYIFSAQNTGQDTLMAHTGTAFLSWNVLWLLVPVLLGVRFHHLLPAGIMIIPLSVTAVMNIGPVQVPAIPEAVFLGAQLCVGVALGKNILLKDVKNAGKYGFIYAGLALLLIFISFISGFLLYSVTSMDLPTALLSTAPGGVVEMVLTASIVGADPAIVTALQLTRIILIILLVPVSLSWYFNKTAKEKAA</sequence>
<dbReference type="AlphaFoldDB" id="A0A1H9VR61"/>
<dbReference type="GO" id="GO:0010468">
    <property type="term" value="P:regulation of gene expression"/>
    <property type="evidence" value="ECO:0007669"/>
    <property type="project" value="InterPro"/>
</dbReference>
<name>A0A1H9VR61_9BACI</name>
<evidence type="ECO:0008006" key="4">
    <source>
        <dbReference type="Google" id="ProtNLM"/>
    </source>
</evidence>
<dbReference type="InterPro" id="IPR007820">
    <property type="entry name" value="AbrB_fam"/>
</dbReference>
<dbReference type="Pfam" id="PF05145">
    <property type="entry name" value="AbrB"/>
    <property type="match status" value="1"/>
</dbReference>
<keyword evidence="1" id="KW-0812">Transmembrane</keyword>
<dbReference type="Proteomes" id="UP000198571">
    <property type="component" value="Unassembled WGS sequence"/>
</dbReference>
<dbReference type="RefSeq" id="WP_093053706.1">
    <property type="nucleotide sequence ID" value="NZ_FOGT01000012.1"/>
</dbReference>
<organism evidence="2 3">
    <name type="scientific">Salipaludibacillus aurantiacus</name>
    <dbReference type="NCBI Taxonomy" id="1601833"/>
    <lineage>
        <taxon>Bacteria</taxon>
        <taxon>Bacillati</taxon>
        <taxon>Bacillota</taxon>
        <taxon>Bacilli</taxon>
        <taxon>Bacillales</taxon>
        <taxon>Bacillaceae</taxon>
    </lineage>
</organism>
<feature type="transmembrane region" description="Helical" evidence="1">
    <location>
        <begin position="83"/>
        <end position="104"/>
    </location>
</feature>
<gene>
    <name evidence="2" type="ORF">SAMN05518684_11245</name>
</gene>
<dbReference type="PANTHER" id="PTHR38457">
    <property type="entry name" value="REGULATOR ABRB-RELATED"/>
    <property type="match status" value="1"/>
</dbReference>
<keyword evidence="3" id="KW-1185">Reference proteome</keyword>
<dbReference type="STRING" id="1601833.SAMN05518684_11245"/>
<feature type="transmembrane region" description="Helical" evidence="1">
    <location>
        <begin position="228"/>
        <end position="250"/>
    </location>
</feature>